<keyword evidence="3" id="KW-0472">Membrane</keyword>
<dbReference type="PANTHER" id="PTHR33365">
    <property type="entry name" value="YALI0B05434P"/>
    <property type="match status" value="1"/>
</dbReference>
<reference evidence="4" key="1">
    <citation type="submission" date="2022-08" db="EMBL/GenBank/DDBJ databases">
        <authorList>
            <person name="Giroux E."/>
            <person name="Giroux E."/>
        </authorList>
    </citation>
    <scope>NUCLEOTIDE SEQUENCE</scope>
    <source>
        <strain evidence="4">H1091258</strain>
    </source>
</reference>
<evidence type="ECO:0000313" key="5">
    <source>
        <dbReference type="Proteomes" id="UP001152533"/>
    </source>
</evidence>
<dbReference type="InterPro" id="IPR021765">
    <property type="entry name" value="UstYa-like"/>
</dbReference>
<gene>
    <name evidence="4" type="ORF">CGXH109_LOCUS77154</name>
</gene>
<keyword evidence="3" id="KW-1133">Transmembrane helix</keyword>
<evidence type="ECO:0008006" key="6">
    <source>
        <dbReference type="Google" id="ProtNLM"/>
    </source>
</evidence>
<comment type="caution">
    <text evidence="4">The sequence shown here is derived from an EMBL/GenBank/DDBJ whole genome shotgun (WGS) entry which is preliminary data.</text>
</comment>
<proteinExistence type="inferred from homology"/>
<comment type="similarity">
    <text evidence="2">Belongs to the ustYa family.</text>
</comment>
<evidence type="ECO:0000256" key="1">
    <source>
        <dbReference type="ARBA" id="ARBA00004685"/>
    </source>
</evidence>
<dbReference type="Pfam" id="PF11807">
    <property type="entry name" value="UstYa"/>
    <property type="match status" value="1"/>
</dbReference>
<dbReference type="Proteomes" id="UP001152533">
    <property type="component" value="Unassembled WGS sequence"/>
</dbReference>
<evidence type="ECO:0000256" key="2">
    <source>
        <dbReference type="ARBA" id="ARBA00035112"/>
    </source>
</evidence>
<organism evidence="4 5">
    <name type="scientific">Colletotrichum noveboracense</name>
    <dbReference type="NCBI Taxonomy" id="2664923"/>
    <lineage>
        <taxon>Eukaryota</taxon>
        <taxon>Fungi</taxon>
        <taxon>Dikarya</taxon>
        <taxon>Ascomycota</taxon>
        <taxon>Pezizomycotina</taxon>
        <taxon>Sordariomycetes</taxon>
        <taxon>Hypocreomycetidae</taxon>
        <taxon>Glomerellales</taxon>
        <taxon>Glomerellaceae</taxon>
        <taxon>Colletotrichum</taxon>
        <taxon>Colletotrichum gloeosporioides species complex</taxon>
    </lineage>
</organism>
<protein>
    <recommendedName>
        <fullName evidence="6">Tat pathway signal sequence</fullName>
    </recommendedName>
</protein>
<keyword evidence="3" id="KW-0812">Transmembrane</keyword>
<evidence type="ECO:0000256" key="3">
    <source>
        <dbReference type="SAM" id="Phobius"/>
    </source>
</evidence>
<comment type="pathway">
    <text evidence="1">Mycotoxin biosynthesis.</text>
</comment>
<evidence type="ECO:0000313" key="4">
    <source>
        <dbReference type="EMBL" id="CAI0648569.1"/>
    </source>
</evidence>
<feature type="transmembrane region" description="Helical" evidence="3">
    <location>
        <begin position="45"/>
        <end position="66"/>
    </location>
</feature>
<name>A0A9W4WDU1_9PEZI</name>
<dbReference type="GO" id="GO:0043386">
    <property type="term" value="P:mycotoxin biosynthetic process"/>
    <property type="evidence" value="ECO:0007669"/>
    <property type="project" value="InterPro"/>
</dbReference>
<accession>A0A9W4WDU1</accession>
<dbReference type="AlphaFoldDB" id="A0A9W4WDU1"/>
<dbReference type="PANTHER" id="PTHR33365:SF4">
    <property type="entry name" value="CYCLOCHLOROTINE BIOSYNTHESIS PROTEIN O"/>
    <property type="match status" value="1"/>
</dbReference>
<keyword evidence="5" id="KW-1185">Reference proteome</keyword>
<sequence length="306" mass="35090">MLPVIEKATYNRVPPSDESSDGSYSEETMLMQEGLVKRRSGSCSLLLKALCGLAVLILYSAALIQISAHIFKAGRMQGTRAMDCQFTLRTVKSYEFREFYQFEKGLQNVTYFTEPDAEVDRNWHNILACELPPTPLNESIHRLTVVLKIRTFAFRNIQWKSLVEWTRVSNYPEVVTLDLSWSTTTCTKNLYHALHPEYYNFSKLTSHEQERLAEHNDHCLHMLREAVMCQGDTTLITMKWNSTGLRPIGNLTSPHECVNWDRLMEWVVPNSFDALADGMLVHPTFGMDPDPFSDVSHNDRYSAIAN</sequence>
<dbReference type="EMBL" id="CAMGZC010000573">
    <property type="protein sequence ID" value="CAI0648569.1"/>
    <property type="molecule type" value="Genomic_DNA"/>
</dbReference>